<sequence length="2288" mass="252955">MAGSSPSGTDITNGTIEACDFLQTSFYIDDEGLGAISNYSWDLGNGNNSNLATPTDTYLGSPSSIVDYDISVTFTQGGATKTLTGKVKVKPIPKIEFESNVETACDGATIIFTKTTNIDLAFYEFIIDGKSYQDGQPTSQLAPNPAGYDVYLVGETLDGCKVETFKQTYINITEKIYTNIDPPLVTTCQTSFSQTFTAETFLVKDDSPAADVTYTWDFGDGNTSTDQNPTHTFDISNGKEYTVTVTSTNGGCFDVATTKVILGVSENMFDFDIPTSFCATYPVTFNPQLPNELNGENISWDFGDGNSATSSIPDNIVHNFSNTTGAAVIYTVTATLDNGCSFSRDITVPPMSLSDISIVADNTMFCSDNFSVNLSINNLHDVSNYFWRVKEIGGNDFNNNPTPTYSFTSTGTYTIQLFANDNGQCLIDEIEVTSTEINTNIVGIGAGFNCAPYSTTLSYNLTQGGNNYTDNSISRTWTVVGRVTGTTYSGTGTTMSLTGIPGDTYDVTVTINFGGGCTSTDTAVINVGEQIDLDFTFFPGPNICNNTDINFTNTSDRKGIPDADIQYFWDFNVQGAPNWQPAGTVNGNATNNYDDLDEGTYTIGFWAIHNGCESVPVYKTIEVITPYANFDMNMTQLCDPSSIEFNNNSNVGVGGAGDYTWDFTVTGSGGTRSTQIVTNDANEDIPNHPNFIGLNITHGDQVRAVLSVQNTASIPSVTPPNFCSDDYEVILNIPNKPPPMNPRWRVEGNNTYNNPTQLCSGTQLRFDPDVNNNTYPANYVWVFTNTTTGEVLTRTNRRPRITFNNGGDWEFEVTVNYNNSGCTETTTGGPFTVYEMEFRIDDDIDNVCVGEPITYFVEPGFKLEAPNITWEWLVDGNVVKTGSSATVENLVWIYNDVLSPQSDRHRVRLRVSSDVCDVTSNEERTRVTQPILDFSKPVEDYIDFVFKCDYIETYIDANINDNTIYDRSQSIFSWEIEYPDGTKNNVSPDNIDSNYIFRFDSFTLGTYKAILSVSDRNGCTAIDSITFDVPELPLGAADFTSSEEELACPGFINFTDIADGSTGNTLTRIDADGNNVPIEKWVWSVVINNTTTYTKDDDQGVFSYFFEPGDYKVSMSAQDTEGCILFSDTLEVNVGGVKGDLYIQKKIGYEPLTTMMEAIPASVSGDIQKIEYLWTFGNGIAGDGITPTVDYQPNWDNLGTDYATYNPFLIFNSTIKLIDGRLVSCSYKAEEDPLNFVTVLKQPEVDLEDIYMCISEGDTSINSFDPNFKLSDVDSANYSYKSEIFYQWSVDGVLIPEIDGGMDSTITLTYCTDTTNCGYFEVNPNDENGRNYTLEIWLDAEYVDKINPIYNHTDTKVGYSTRTFNIKYDPVPVAVLPDLAPICLSDSIYIEANDSGFQPYTRGNITNYHWNITSSNGYLKDSTTTTSILGIIFPEEGDYDVQLTVESDNICANSSVTKTLRVKPLPVLDFEALEVCFENEMVFENLSTFEGNLITTDPTIIQEVKWYFDTNNHPDLIGSMDVSPTHLYDEPGTYNVRLEVYTLEGCMDVFEKEVIVRELPTITLSESRYICYGDQITLTVNGATSYEWSTGATTQEITVSPTTDSIFVVKAWNEFNCLTIDSVSILVIPEIKEKQSIFVACEGDEITFDARINDYLGTVESFEWVETGDTSPTLTVSSAGDYTVINTVTRPDGGTCTFTKVFTARFNSLPEGFSQDTLVHCFNSGPITINAPNGNNYTYLWESGETTASISKNLPGTYTVTITDTSDTTNCATTTSILVVDPQAEASFTSSSVCFGAITEFTANYENEDGLEVEYAWTLSNYETIITDEPVLSYEFPDFGQHDVTLIVTPVGGCSSLPVTESITVFQQPLPSFNVSEICIFDEAQFENTSEYKGGELESDHPEIASIEWDFNYNGTTPNFTSNSFSPNNPYNEVGTFEILLRITTINGCIQDITQSLIVHPVPTITLTDDLFLCEGEETTLEVSGGEAYLWEGLNSTNPKVNVQPTEDQTYVVRVTSAAGCVSYDSVTVHVIPQLQLKDTYFEVCEGETVELNGRIEDYDGVGQDFIWSTGETSEVIYVSSPGEYTISNTVTHESGKQCLLTKTFEVVHRSLPPEFAVKERVICFETERQIELQAPEGSEFIYYWEGTGETSSSVSRSEEGEYSVMIIDAAYDTECETITSVFVDDICPPKLTVPNALTPNYDGINDEFLIRSKYAIDIKLNIYNRWGEIIFSREYTDSSEARTEGNGWDATYRGKLVMSGVYTVVIEYSSELDGEHHRETTALTVIR</sequence>
<feature type="domain" description="PKD" evidence="1">
    <location>
        <begin position="1505"/>
        <end position="1540"/>
    </location>
</feature>
<evidence type="ECO:0000313" key="2">
    <source>
        <dbReference type="EMBL" id="OHX64108.1"/>
    </source>
</evidence>
<accession>A0A1S1YSW9</accession>
<dbReference type="Pfam" id="PF18911">
    <property type="entry name" value="PKD_4"/>
    <property type="match status" value="1"/>
</dbReference>
<dbReference type="SMART" id="SM00089">
    <property type="entry name" value="PKD"/>
    <property type="match status" value="7"/>
</dbReference>
<keyword evidence="3" id="KW-1185">Reference proteome</keyword>
<dbReference type="InterPro" id="IPR000601">
    <property type="entry name" value="PKD_dom"/>
</dbReference>
<dbReference type="PROSITE" id="PS50093">
    <property type="entry name" value="PKD"/>
    <property type="match status" value="3"/>
</dbReference>
<organism evidence="2 3">
    <name type="scientific">Flammeovirga pacifica</name>
    <dbReference type="NCBI Taxonomy" id="915059"/>
    <lineage>
        <taxon>Bacteria</taxon>
        <taxon>Pseudomonadati</taxon>
        <taxon>Bacteroidota</taxon>
        <taxon>Cytophagia</taxon>
        <taxon>Cytophagales</taxon>
        <taxon>Flammeovirgaceae</taxon>
        <taxon>Flammeovirga</taxon>
    </lineage>
</organism>
<dbReference type="CDD" id="cd00146">
    <property type="entry name" value="PKD"/>
    <property type="match status" value="4"/>
</dbReference>
<dbReference type="EMBL" id="JRYR02000002">
    <property type="protein sequence ID" value="OHX64108.1"/>
    <property type="molecule type" value="Genomic_DNA"/>
</dbReference>
<dbReference type="InterPro" id="IPR035986">
    <property type="entry name" value="PKD_dom_sf"/>
</dbReference>
<proteinExistence type="predicted"/>
<gene>
    <name evidence="2" type="ORF">NH26_21110</name>
</gene>
<dbReference type="Gene3D" id="2.60.40.10">
    <property type="entry name" value="Immunoglobulins"/>
    <property type="match status" value="8"/>
</dbReference>
<dbReference type="InterPro" id="IPR022409">
    <property type="entry name" value="PKD/Chitinase_dom"/>
</dbReference>
<comment type="caution">
    <text evidence="2">The sequence shown here is derived from an EMBL/GenBank/DDBJ whole genome shotgun (WGS) entry which is preliminary data.</text>
</comment>
<dbReference type="SUPFAM" id="SSF49299">
    <property type="entry name" value="PKD domain"/>
    <property type="match status" value="8"/>
</dbReference>
<dbReference type="Proteomes" id="UP000179797">
    <property type="component" value="Unassembled WGS sequence"/>
</dbReference>
<name>A0A1S1YSW9_FLAPC</name>
<protein>
    <recommendedName>
        <fullName evidence="1">PKD domain-containing protein</fullName>
    </recommendedName>
</protein>
<dbReference type="Pfam" id="PF13585">
    <property type="entry name" value="CHU_C"/>
    <property type="match status" value="1"/>
</dbReference>
<dbReference type="InterPro" id="IPR013783">
    <property type="entry name" value="Ig-like_fold"/>
</dbReference>
<dbReference type="STRING" id="915059.NH26_21110"/>
<evidence type="ECO:0000313" key="3">
    <source>
        <dbReference type="Proteomes" id="UP000179797"/>
    </source>
</evidence>
<evidence type="ECO:0000259" key="1">
    <source>
        <dbReference type="PROSITE" id="PS50093"/>
    </source>
</evidence>
<feature type="domain" description="PKD" evidence="1">
    <location>
        <begin position="300"/>
        <end position="348"/>
    </location>
</feature>
<reference evidence="2 3" key="1">
    <citation type="journal article" date="2012" name="Int. J. Syst. Evol. Microbiol.">
        <title>Flammeovirga pacifica sp. nov., isolated from deep-sea sediment.</title>
        <authorList>
            <person name="Xu H."/>
            <person name="Fu Y."/>
            <person name="Yang N."/>
            <person name="Ding Z."/>
            <person name="Lai Q."/>
            <person name="Zeng R."/>
        </authorList>
    </citation>
    <scope>NUCLEOTIDE SEQUENCE [LARGE SCALE GENOMIC DNA]</scope>
    <source>
        <strain evidence="3">DSM 24597 / LMG 26175 / WPAGA1</strain>
    </source>
</reference>
<feature type="domain" description="PKD" evidence="1">
    <location>
        <begin position="207"/>
        <end position="261"/>
    </location>
</feature>